<keyword evidence="1" id="KW-0812">Transmembrane</keyword>
<dbReference type="InterPro" id="IPR010623">
    <property type="entry name" value="IcmF_C"/>
</dbReference>
<evidence type="ECO:0000259" key="5">
    <source>
        <dbReference type="Pfam" id="PF21070"/>
    </source>
</evidence>
<feature type="transmembrane region" description="Helical" evidence="1">
    <location>
        <begin position="12"/>
        <end position="30"/>
    </location>
</feature>
<evidence type="ECO:0000256" key="1">
    <source>
        <dbReference type="SAM" id="Phobius"/>
    </source>
</evidence>
<feature type="domain" description="IcmF-related" evidence="3">
    <location>
        <begin position="507"/>
        <end position="810"/>
    </location>
</feature>
<dbReference type="Pfam" id="PF06761">
    <property type="entry name" value="IcmF-related"/>
    <property type="match status" value="1"/>
</dbReference>
<dbReference type="Pfam" id="PF21070">
    <property type="entry name" value="IcmF_helical"/>
    <property type="match status" value="1"/>
</dbReference>
<feature type="domain" description="Type VI secretion system IcmF C-terminal" evidence="2">
    <location>
        <begin position="1073"/>
        <end position="1178"/>
    </location>
</feature>
<dbReference type="Proteomes" id="UP001523392">
    <property type="component" value="Unassembled WGS sequence"/>
</dbReference>
<protein>
    <submittedName>
        <fullName evidence="6">Type VI secretion system membrane subunit TssM</fullName>
    </submittedName>
</protein>
<keyword evidence="1" id="KW-0472">Membrane</keyword>
<keyword evidence="1" id="KW-1133">Transmembrane helix</keyword>
<dbReference type="InterPro" id="IPR048677">
    <property type="entry name" value="TssM1_hel"/>
</dbReference>
<evidence type="ECO:0000259" key="4">
    <source>
        <dbReference type="Pfam" id="PF14331"/>
    </source>
</evidence>
<dbReference type="InterPro" id="IPR027417">
    <property type="entry name" value="P-loop_NTPase"/>
</dbReference>
<dbReference type="InterPro" id="IPR017731">
    <property type="entry name" value="TssM1-like"/>
</dbReference>
<feature type="transmembrane region" description="Helical" evidence="1">
    <location>
        <begin position="45"/>
        <end position="64"/>
    </location>
</feature>
<evidence type="ECO:0000259" key="2">
    <source>
        <dbReference type="Pfam" id="PF06744"/>
    </source>
</evidence>
<dbReference type="EMBL" id="JAFIRR010000109">
    <property type="protein sequence ID" value="MCO6417945.1"/>
    <property type="molecule type" value="Genomic_DNA"/>
</dbReference>
<comment type="caution">
    <text evidence="6">The sequence shown here is derived from an EMBL/GenBank/DDBJ whole genome shotgun (WGS) entry which is preliminary data.</text>
</comment>
<organism evidence="6 7">
    <name type="scientific">Siccirubricoccus soli</name>
    <dbReference type="NCBI Taxonomy" id="2899147"/>
    <lineage>
        <taxon>Bacteria</taxon>
        <taxon>Pseudomonadati</taxon>
        <taxon>Pseudomonadota</taxon>
        <taxon>Alphaproteobacteria</taxon>
        <taxon>Acetobacterales</taxon>
        <taxon>Roseomonadaceae</taxon>
        <taxon>Siccirubricoccus</taxon>
    </lineage>
</organism>
<gene>
    <name evidence="6" type="primary">tssM</name>
    <name evidence="6" type="ORF">JYK14_17505</name>
</gene>
<dbReference type="InterPro" id="IPR025743">
    <property type="entry name" value="TssM1_N"/>
</dbReference>
<dbReference type="InterPro" id="IPR009612">
    <property type="entry name" value="IcmF-rel"/>
</dbReference>
<dbReference type="Pfam" id="PF06744">
    <property type="entry name" value="IcmF_C"/>
    <property type="match status" value="1"/>
</dbReference>
<feature type="domain" description="Type VI secretion system component TssM1 N-terminal" evidence="4">
    <location>
        <begin position="194"/>
        <end position="453"/>
    </location>
</feature>
<dbReference type="InterPro" id="IPR053156">
    <property type="entry name" value="T6SS_TssM-like"/>
</dbReference>
<dbReference type="CDD" id="cd00882">
    <property type="entry name" value="Ras_like_GTPase"/>
    <property type="match status" value="1"/>
</dbReference>
<feature type="transmembrane region" description="Helical" evidence="1">
    <location>
        <begin position="445"/>
        <end position="470"/>
    </location>
</feature>
<dbReference type="Pfam" id="PF14331">
    <property type="entry name" value="IcmF-related_N"/>
    <property type="match status" value="1"/>
</dbReference>
<evidence type="ECO:0000313" key="6">
    <source>
        <dbReference type="EMBL" id="MCO6417945.1"/>
    </source>
</evidence>
<dbReference type="PANTHER" id="PTHR36153">
    <property type="entry name" value="INNER MEMBRANE PROTEIN-RELATED"/>
    <property type="match status" value="1"/>
</dbReference>
<proteinExistence type="predicted"/>
<evidence type="ECO:0000259" key="3">
    <source>
        <dbReference type="Pfam" id="PF06761"/>
    </source>
</evidence>
<dbReference type="NCBIfam" id="TIGR03348">
    <property type="entry name" value="VI_IcmF"/>
    <property type="match status" value="1"/>
</dbReference>
<dbReference type="RefSeq" id="WP_252954578.1">
    <property type="nucleotide sequence ID" value="NZ_JAFIRR010000109.1"/>
</dbReference>
<keyword evidence="7" id="KW-1185">Reference proteome</keyword>
<name>A0ABT1DAD2_9PROT</name>
<sequence>MSGFLSILFSRWVVTFIGALLISLLVWFFGDLLAVGEARPLGSELARIITIVVIFVLWLLNNLLRLYRQQQKDKKLVEEVAAPPTQAELDAAASADEVNLLATRLKEAQQALKKAGMARRFGTALYQQPWYMFIGPPGSGKTTALVNSGLNFPLADKGAVQGVGGTRNCDWWFTDQAVLIDTAGRYTTQDSQETVDSKSWLGFLGLLKKHRPRQPINGVILAISLSDLSSMKESEQSEHARTIRNRIRELHDQLGVRMPVYVMFTKADLIAGFVEFFDSMGKDEREQVWGMTFPLDAGKDPGNAAVGRFGAEYDALLQRLTDRMLERVHQEPDMQRRALIYGFPQQMASLRETAQSFLTAIFQPSRLEAPALLRGVYFTSGTQNGMPMDRLLGAMASNFGLQRQAVTAFSGQGRSYFLTRLMKEVVFLESGLVGLDPRLEKRNRLVWGGAYAAAVVALLAMIGIWFYSWLGNRDLIAAAQLGLTNYEAQLNILRQDPAPATDLRPTLPPLATLRGLPGGYGEREKSTPVSLTFGLWQGTRLGAQAQQGYRHALNMLLLPRLLARVEAGMRTNIGNLDYLYTALKVYLILGRRGPLDADLVTDWLTTDIDRDLQDDETARTAVLEHIAALIEQPVEEVPLDNVLIDQVRNVLRQMPLAQRSYQRILASQPVKALPEWRIGDAAGPAANRIFVLRSGRPLTTGVDGIYTYRGYHETFLPLLPEVLQDVTEATWVLGGRDEIQVTDLRRISQLRRDVQALYFDDYIRRWDAVLADVQMRSFQTTSDALDVLNTLSGPVSPFRNLLQAIATETNLTKTDDIEAAGSRAARELRPAAQRELLRNLSTRQRQVAMALQAGFRAEDARTPNPAERVDEHFRRLREFVGTPQRPGEMEQVIAKMLQLYQGFSQAAAGGGAGLLGAAAGGGGVGGGGSLPSQLQTLARSLPAPIDNMVAATARSSATVTAAGARAQIAENWRSNIAPFCATALNNRYPFVVSSPIDVPLDDFTRLLGPGGMIDSFFTQNLRAFVDTATRPWRWQSVDQAQLGFSADSLAQFQRAAEIREGLFTAGPNMVVRFELLPVSLDPSFGQVSIDLDGQVLTYAHGPQQPIRMQWPGPAGRNQARLTMTPTAGVPSITERTGPWALYRLLDTARVTSDGQPDRFTVTFNAGGRTAVFRLTASSVMNPFTMTAMRQFRCPSGL</sequence>
<feature type="domain" description="Type VI secretion system component TssM1 helical" evidence="5">
    <location>
        <begin position="966"/>
        <end position="1066"/>
    </location>
</feature>
<evidence type="ECO:0000313" key="7">
    <source>
        <dbReference type="Proteomes" id="UP001523392"/>
    </source>
</evidence>
<dbReference type="SUPFAM" id="SSF52540">
    <property type="entry name" value="P-loop containing nucleoside triphosphate hydrolases"/>
    <property type="match status" value="1"/>
</dbReference>
<dbReference type="Gene3D" id="3.40.50.300">
    <property type="entry name" value="P-loop containing nucleotide triphosphate hydrolases"/>
    <property type="match status" value="1"/>
</dbReference>
<accession>A0ABT1DAD2</accession>
<reference evidence="6 7" key="1">
    <citation type="submission" date="2021-12" db="EMBL/GenBank/DDBJ databases">
        <title>Siccirubricoccus leaddurans sp. nov., a high concentration Zn2+ tolerance bacterium.</title>
        <authorList>
            <person name="Cao Y."/>
        </authorList>
    </citation>
    <scope>NUCLEOTIDE SEQUENCE [LARGE SCALE GENOMIC DNA]</scope>
    <source>
        <strain evidence="6 7">KC 17139</strain>
    </source>
</reference>
<dbReference type="PANTHER" id="PTHR36153:SF1">
    <property type="entry name" value="TYPE VI SECRETION SYSTEM COMPONENT TSSM1"/>
    <property type="match status" value="1"/>
</dbReference>